<dbReference type="PROSITE" id="PS50007">
    <property type="entry name" value="PIPLC_X_DOMAIN"/>
    <property type="match status" value="1"/>
</dbReference>
<evidence type="ECO:0000313" key="2">
    <source>
        <dbReference type="EnsemblMetazoa" id="GAUT026568-PA"/>
    </source>
</evidence>
<feature type="domain" description="Phosphatidylinositol-specific phospholipase C X" evidence="1">
    <location>
        <begin position="16"/>
        <end position="181"/>
    </location>
</feature>
<evidence type="ECO:0000259" key="1">
    <source>
        <dbReference type="SMART" id="SM00148"/>
    </source>
</evidence>
<sequence length="307" mass="36302">MQTENWMTNLQSNLRNIPIINLAIPGSHNTMTYEIDSHSDIGPDAEKVIIRFGKTIRFFIAYWARTQKTDITTQLKMGIRYFDLRIAFYNNKYYYTHGLLAMEWKNPLDELIKYLECHPLEVVILDFQHFYDLNVLQHKEFQSNLIDLFGERVYMPKDGPLHAFTLERCKETNKQIILIYRKCPREISNSFWSENSWATPWPDVTSTKKLEKYLEFNLYSRRSGQGFVSQCIITPSGRYIAFRFFSSLRSTAKKVKKKLRPWIEAQTPGIFNENSRPTVNVILFDYVDLRKGEVAKWVIELNHKLES</sequence>
<dbReference type="InterPro" id="IPR051057">
    <property type="entry name" value="PI-PLC_domain"/>
</dbReference>
<dbReference type="STRING" id="7395.A0A1A9V5E4"/>
<dbReference type="Gene3D" id="3.20.20.190">
    <property type="entry name" value="Phosphatidylinositol (PI) phosphodiesterase"/>
    <property type="match status" value="1"/>
</dbReference>
<dbReference type="SUPFAM" id="SSF51695">
    <property type="entry name" value="PLC-like phosphodiesterases"/>
    <property type="match status" value="1"/>
</dbReference>
<dbReference type="SMART" id="SM00148">
    <property type="entry name" value="PLCXc"/>
    <property type="match status" value="1"/>
</dbReference>
<dbReference type="PANTHER" id="PTHR13593:SF113">
    <property type="entry name" value="SI:DKEY-266F7.9"/>
    <property type="match status" value="1"/>
</dbReference>
<keyword evidence="3" id="KW-1185">Reference proteome</keyword>
<dbReference type="AlphaFoldDB" id="A0A1A9V5E4"/>
<accession>A0A1A9V5E4</accession>
<organism evidence="2 3">
    <name type="scientific">Glossina austeni</name>
    <name type="common">Savannah tsetse fly</name>
    <dbReference type="NCBI Taxonomy" id="7395"/>
    <lineage>
        <taxon>Eukaryota</taxon>
        <taxon>Metazoa</taxon>
        <taxon>Ecdysozoa</taxon>
        <taxon>Arthropoda</taxon>
        <taxon>Hexapoda</taxon>
        <taxon>Insecta</taxon>
        <taxon>Pterygota</taxon>
        <taxon>Neoptera</taxon>
        <taxon>Endopterygota</taxon>
        <taxon>Diptera</taxon>
        <taxon>Brachycera</taxon>
        <taxon>Muscomorpha</taxon>
        <taxon>Hippoboscoidea</taxon>
        <taxon>Glossinidae</taxon>
        <taxon>Glossina</taxon>
    </lineage>
</organism>
<evidence type="ECO:0000313" key="3">
    <source>
        <dbReference type="Proteomes" id="UP000078200"/>
    </source>
</evidence>
<dbReference type="GO" id="GO:0006629">
    <property type="term" value="P:lipid metabolic process"/>
    <property type="evidence" value="ECO:0007669"/>
    <property type="project" value="InterPro"/>
</dbReference>
<dbReference type="VEuPathDB" id="VectorBase:GAUT026568"/>
<dbReference type="CDD" id="cd08616">
    <property type="entry name" value="PI-PLCXD1c"/>
    <property type="match status" value="1"/>
</dbReference>
<dbReference type="PANTHER" id="PTHR13593">
    <property type="match status" value="1"/>
</dbReference>
<name>A0A1A9V5E4_GLOAU</name>
<dbReference type="Proteomes" id="UP000078200">
    <property type="component" value="Unassembled WGS sequence"/>
</dbReference>
<dbReference type="EnsemblMetazoa" id="GAUT026568-RA">
    <property type="protein sequence ID" value="GAUT026568-PA"/>
    <property type="gene ID" value="GAUT026568"/>
</dbReference>
<dbReference type="InterPro" id="IPR000909">
    <property type="entry name" value="PLipase_C_PInositol-sp_X_dom"/>
</dbReference>
<dbReference type="InterPro" id="IPR042158">
    <property type="entry name" value="PLCXD1/2/3"/>
</dbReference>
<dbReference type="GO" id="GO:0008081">
    <property type="term" value="F:phosphoric diester hydrolase activity"/>
    <property type="evidence" value="ECO:0007669"/>
    <property type="project" value="InterPro"/>
</dbReference>
<reference evidence="2" key="1">
    <citation type="submission" date="2020-05" db="UniProtKB">
        <authorList>
            <consortium name="EnsemblMetazoa"/>
        </authorList>
    </citation>
    <scope>IDENTIFICATION</scope>
    <source>
        <strain evidence="2">TTRI</strain>
    </source>
</reference>
<dbReference type="InterPro" id="IPR017946">
    <property type="entry name" value="PLC-like_Pdiesterase_TIM-brl"/>
</dbReference>
<proteinExistence type="predicted"/>
<protein>
    <recommendedName>
        <fullName evidence="1">Phosphatidylinositol-specific phospholipase C X domain-containing protein</fullName>
    </recommendedName>
</protein>